<reference evidence="1" key="2">
    <citation type="journal article" date="2015" name="Fish Shellfish Immunol.">
        <title>Early steps in the European eel (Anguilla anguilla)-Vibrio vulnificus interaction in the gills: Role of the RtxA13 toxin.</title>
        <authorList>
            <person name="Callol A."/>
            <person name="Pajuelo D."/>
            <person name="Ebbesson L."/>
            <person name="Teles M."/>
            <person name="MacKenzie S."/>
            <person name="Amaro C."/>
        </authorList>
    </citation>
    <scope>NUCLEOTIDE SEQUENCE</scope>
</reference>
<sequence>MQLSWSKMRSFSFTDSHKM</sequence>
<dbReference type="EMBL" id="GBXM01030273">
    <property type="protein sequence ID" value="JAH78304.1"/>
    <property type="molecule type" value="Transcribed_RNA"/>
</dbReference>
<name>A0A0E9VJL5_ANGAN</name>
<organism evidence="1">
    <name type="scientific">Anguilla anguilla</name>
    <name type="common">European freshwater eel</name>
    <name type="synonym">Muraena anguilla</name>
    <dbReference type="NCBI Taxonomy" id="7936"/>
    <lineage>
        <taxon>Eukaryota</taxon>
        <taxon>Metazoa</taxon>
        <taxon>Chordata</taxon>
        <taxon>Craniata</taxon>
        <taxon>Vertebrata</taxon>
        <taxon>Euteleostomi</taxon>
        <taxon>Actinopterygii</taxon>
        <taxon>Neopterygii</taxon>
        <taxon>Teleostei</taxon>
        <taxon>Anguilliformes</taxon>
        <taxon>Anguillidae</taxon>
        <taxon>Anguilla</taxon>
    </lineage>
</organism>
<proteinExistence type="predicted"/>
<protein>
    <submittedName>
        <fullName evidence="1">Uncharacterized protein</fullName>
    </submittedName>
</protein>
<evidence type="ECO:0000313" key="1">
    <source>
        <dbReference type="EMBL" id="JAH78304.1"/>
    </source>
</evidence>
<accession>A0A0E9VJL5</accession>
<dbReference type="AlphaFoldDB" id="A0A0E9VJL5"/>
<reference evidence="1" key="1">
    <citation type="submission" date="2014-11" db="EMBL/GenBank/DDBJ databases">
        <authorList>
            <person name="Amaro Gonzalez C."/>
        </authorList>
    </citation>
    <scope>NUCLEOTIDE SEQUENCE</scope>
</reference>